<evidence type="ECO:0000256" key="4">
    <source>
        <dbReference type="ARBA" id="ARBA00022801"/>
    </source>
</evidence>
<dbReference type="SUPFAM" id="SSF55811">
    <property type="entry name" value="Nudix"/>
    <property type="match status" value="1"/>
</dbReference>
<evidence type="ECO:0000313" key="8">
    <source>
        <dbReference type="EMBL" id="NIH55481.1"/>
    </source>
</evidence>
<dbReference type="InterPro" id="IPR045121">
    <property type="entry name" value="CoAse"/>
</dbReference>
<evidence type="ECO:0000256" key="6">
    <source>
        <dbReference type="ARBA" id="ARBA00023211"/>
    </source>
</evidence>
<keyword evidence="4" id="KW-0378">Hydrolase</keyword>
<evidence type="ECO:0000259" key="7">
    <source>
        <dbReference type="PROSITE" id="PS51462"/>
    </source>
</evidence>
<feature type="domain" description="Nudix hydrolase" evidence="7">
    <location>
        <begin position="31"/>
        <end position="169"/>
    </location>
</feature>
<dbReference type="PANTHER" id="PTHR12992:SF11">
    <property type="entry name" value="MITOCHONDRIAL COENZYME A DIPHOSPHATASE NUDT8"/>
    <property type="match status" value="1"/>
</dbReference>
<protein>
    <submittedName>
        <fullName evidence="8">8-oxo-dGTP pyrophosphatase MutT (NUDIX family)</fullName>
    </submittedName>
</protein>
<dbReference type="PROSITE" id="PS51462">
    <property type="entry name" value="NUDIX"/>
    <property type="match status" value="1"/>
</dbReference>
<keyword evidence="5" id="KW-0460">Magnesium</keyword>
<comment type="cofactor">
    <cofactor evidence="1">
        <name>Mn(2+)</name>
        <dbReference type="ChEBI" id="CHEBI:29035"/>
    </cofactor>
</comment>
<gene>
    <name evidence="8" type="ORF">FB473_000126</name>
</gene>
<proteinExistence type="predicted"/>
<comment type="caution">
    <text evidence="8">The sequence shown here is derived from an EMBL/GenBank/DDBJ whole genome shotgun (WGS) entry which is preliminary data.</text>
</comment>
<accession>A0ABX0SFS2</accession>
<dbReference type="RefSeq" id="WP_167163880.1">
    <property type="nucleotide sequence ID" value="NZ_BAAAOO010000012.1"/>
</dbReference>
<dbReference type="Gene3D" id="3.90.79.10">
    <property type="entry name" value="Nucleoside Triphosphate Pyrophosphohydrolase"/>
    <property type="match status" value="1"/>
</dbReference>
<dbReference type="Proteomes" id="UP000749311">
    <property type="component" value="Unassembled WGS sequence"/>
</dbReference>
<dbReference type="PANTHER" id="PTHR12992">
    <property type="entry name" value="NUDIX HYDROLASE"/>
    <property type="match status" value="1"/>
</dbReference>
<dbReference type="CDD" id="cd03426">
    <property type="entry name" value="NUDIX_CoAse_Nudt7"/>
    <property type="match status" value="1"/>
</dbReference>
<dbReference type="EMBL" id="JAAMOZ010000001">
    <property type="protein sequence ID" value="NIH55481.1"/>
    <property type="molecule type" value="Genomic_DNA"/>
</dbReference>
<keyword evidence="9" id="KW-1185">Reference proteome</keyword>
<keyword evidence="3" id="KW-0479">Metal-binding</keyword>
<comment type="cofactor">
    <cofactor evidence="2">
        <name>Mg(2+)</name>
        <dbReference type="ChEBI" id="CHEBI:18420"/>
    </cofactor>
</comment>
<evidence type="ECO:0000256" key="5">
    <source>
        <dbReference type="ARBA" id="ARBA00022842"/>
    </source>
</evidence>
<name>A0ABX0SFS2_9ACTN</name>
<evidence type="ECO:0000256" key="3">
    <source>
        <dbReference type="ARBA" id="ARBA00022723"/>
    </source>
</evidence>
<reference evidence="8 9" key="1">
    <citation type="submission" date="2020-02" db="EMBL/GenBank/DDBJ databases">
        <title>Sequencing the genomes of 1000 actinobacteria strains.</title>
        <authorList>
            <person name="Klenk H.-P."/>
        </authorList>
    </citation>
    <scope>NUCLEOTIDE SEQUENCE [LARGE SCALE GENOMIC DNA]</scope>
    <source>
        <strain evidence="8 9">DSM 19609</strain>
    </source>
</reference>
<keyword evidence="6" id="KW-0464">Manganese</keyword>
<evidence type="ECO:0000256" key="2">
    <source>
        <dbReference type="ARBA" id="ARBA00001946"/>
    </source>
</evidence>
<sequence>MSDGRFGELAHRLADPALADALSDERRPVGAAQAAVLILLSDSDEPDLVFTERANDLRKHAGQISFPGGGLEKGDAGASAAALREAHEEIGLDPAAVSVLGELPATRLPVSRFDVAPVVATWNGDAPIRVASAREVAAIHRWTIRDLASPEFRLMSRHPRGQIGPAWQFGDLFLWGFTAYLTDELLRLGGWEQPWDHTRVVDVPARFLVDRGHPIA</sequence>
<organism evidence="8 9">
    <name type="scientific">Brooklawnia cerclae</name>
    <dbReference type="NCBI Taxonomy" id="349934"/>
    <lineage>
        <taxon>Bacteria</taxon>
        <taxon>Bacillati</taxon>
        <taxon>Actinomycetota</taxon>
        <taxon>Actinomycetes</taxon>
        <taxon>Propionibacteriales</taxon>
        <taxon>Propionibacteriaceae</taxon>
        <taxon>Brooklawnia</taxon>
    </lineage>
</organism>
<dbReference type="InterPro" id="IPR015797">
    <property type="entry name" value="NUDIX_hydrolase-like_dom_sf"/>
</dbReference>
<evidence type="ECO:0000256" key="1">
    <source>
        <dbReference type="ARBA" id="ARBA00001936"/>
    </source>
</evidence>
<evidence type="ECO:0000313" key="9">
    <source>
        <dbReference type="Proteomes" id="UP000749311"/>
    </source>
</evidence>
<dbReference type="Pfam" id="PF00293">
    <property type="entry name" value="NUDIX"/>
    <property type="match status" value="1"/>
</dbReference>
<dbReference type="InterPro" id="IPR000086">
    <property type="entry name" value="NUDIX_hydrolase_dom"/>
</dbReference>